<reference evidence="2 3" key="1">
    <citation type="submission" date="2013-07" db="EMBL/GenBank/DDBJ databases">
        <title>Comparative Genomic and Metabolomic Analysis of Twelve Strains of Pseudoalteromonas luteoviolacea.</title>
        <authorList>
            <person name="Vynne N.G."/>
            <person name="Mansson M."/>
            <person name="Gram L."/>
        </authorList>
    </citation>
    <scope>NUCLEOTIDE SEQUENCE [LARGE SCALE GENOMIC DNA]</scope>
    <source>
        <strain evidence="2 3">S4060-1</strain>
    </source>
</reference>
<dbReference type="AlphaFoldDB" id="A0A167KMI1"/>
<comment type="caution">
    <text evidence="2">The sequence shown here is derived from an EMBL/GenBank/DDBJ whole genome shotgun (WGS) entry which is preliminary data.</text>
</comment>
<organism evidence="2 3">
    <name type="scientific">Pseudoalteromonas luteoviolacea S4060-1</name>
    <dbReference type="NCBI Taxonomy" id="1365257"/>
    <lineage>
        <taxon>Bacteria</taxon>
        <taxon>Pseudomonadati</taxon>
        <taxon>Pseudomonadota</taxon>
        <taxon>Gammaproteobacteria</taxon>
        <taxon>Alteromonadales</taxon>
        <taxon>Pseudoalteromonadaceae</taxon>
        <taxon>Pseudoalteromonas</taxon>
    </lineage>
</organism>
<sequence length="178" mass="20227">MRLILLAMSMAAINAQAVPCEDKQYREFDFWIGDWQVESNGKLAGTSKISKILGGCVLLEEYKTPTGYQGKSLNIFNKASGKWHQTWTDNTGLLLQLEGEFSNGSMTLRGETKEPNGTIKKHEIMWEKTKENTIHQHWRTSSNSQSWTTEFYGIYSQSQVRGSNIQSVTTDDKQKPLN</sequence>
<dbReference type="PATRIC" id="fig|1365257.3.peg.3925"/>
<evidence type="ECO:0000313" key="3">
    <source>
        <dbReference type="Proteomes" id="UP000076661"/>
    </source>
</evidence>
<evidence type="ECO:0008006" key="4">
    <source>
        <dbReference type="Google" id="ProtNLM"/>
    </source>
</evidence>
<accession>A0A167KMI1</accession>
<feature type="signal peptide" evidence="1">
    <location>
        <begin position="1"/>
        <end position="17"/>
    </location>
</feature>
<dbReference type="EMBL" id="AUXX01000036">
    <property type="protein sequence ID" value="KZN63004.1"/>
    <property type="molecule type" value="Genomic_DNA"/>
</dbReference>
<protein>
    <recommendedName>
        <fullName evidence="4">DUF1579 domain-containing protein</fullName>
    </recommendedName>
</protein>
<keyword evidence="1" id="KW-0732">Signal</keyword>
<feature type="chain" id="PRO_5007889446" description="DUF1579 domain-containing protein" evidence="1">
    <location>
        <begin position="18"/>
        <end position="178"/>
    </location>
</feature>
<dbReference type="Proteomes" id="UP000076661">
    <property type="component" value="Unassembled WGS sequence"/>
</dbReference>
<evidence type="ECO:0000256" key="1">
    <source>
        <dbReference type="SAM" id="SignalP"/>
    </source>
</evidence>
<proteinExistence type="predicted"/>
<name>A0A167KMI1_9GAMM</name>
<dbReference type="RefSeq" id="WP_063382263.1">
    <property type="nucleotide sequence ID" value="NZ_AUXX01000036.1"/>
</dbReference>
<gene>
    <name evidence="2" type="ORF">N478_25030</name>
</gene>
<evidence type="ECO:0000313" key="2">
    <source>
        <dbReference type="EMBL" id="KZN63004.1"/>
    </source>
</evidence>